<evidence type="ECO:0000313" key="1">
    <source>
        <dbReference type="EMBL" id="GKH03308.1"/>
    </source>
</evidence>
<name>A0A174X9C8_9FIRM</name>
<sequence>MEFLMYKIFKHFVCCPFSVIRFYTTDNRSQPEFFVHIFMDGQGTQADALAFQIDFYSSITIDTAVFIVDRLNLLLYLLFWGIGIRLPLFQEVVICIGSDAYTTQKPSYSKYFVIFLNEPISL</sequence>
<organism evidence="1 2">
    <name type="scientific">Hungatella hathewayi</name>
    <dbReference type="NCBI Taxonomy" id="154046"/>
    <lineage>
        <taxon>Bacteria</taxon>
        <taxon>Bacillati</taxon>
        <taxon>Bacillota</taxon>
        <taxon>Clostridia</taxon>
        <taxon>Lachnospirales</taxon>
        <taxon>Lachnospiraceae</taxon>
        <taxon>Hungatella</taxon>
    </lineage>
</organism>
<evidence type="ECO:0000313" key="2">
    <source>
        <dbReference type="Proteomes" id="UP001055091"/>
    </source>
</evidence>
<dbReference type="Proteomes" id="UP001055091">
    <property type="component" value="Unassembled WGS sequence"/>
</dbReference>
<protein>
    <submittedName>
        <fullName evidence="1">Uncharacterized protein</fullName>
    </submittedName>
</protein>
<gene>
    <name evidence="1" type="ORF">CE91St55_52890</name>
</gene>
<dbReference type="AlphaFoldDB" id="A0A174X9C8"/>
<comment type="caution">
    <text evidence="1">The sequence shown here is derived from an EMBL/GenBank/DDBJ whole genome shotgun (WGS) entry which is preliminary data.</text>
</comment>
<proteinExistence type="predicted"/>
<accession>A0A174X9C8</accession>
<dbReference type="EMBL" id="BQNJ01000002">
    <property type="protein sequence ID" value="GKH03308.1"/>
    <property type="molecule type" value="Genomic_DNA"/>
</dbReference>
<reference evidence="1" key="1">
    <citation type="submission" date="2022-01" db="EMBL/GenBank/DDBJ databases">
        <title>Novel bile acid biosynthetic pathways are enriched in the microbiome of centenarians.</title>
        <authorList>
            <person name="Sato Y."/>
            <person name="Atarashi K."/>
            <person name="Plichta R.D."/>
            <person name="Arai Y."/>
            <person name="Sasajima S."/>
            <person name="Kearney M.S."/>
            <person name="Suda W."/>
            <person name="Takeshita K."/>
            <person name="Sasaki T."/>
            <person name="Okamoto S."/>
            <person name="Skelly N.A."/>
            <person name="Okamura Y."/>
            <person name="Vlamakis H."/>
            <person name="Li Y."/>
            <person name="Tanoue T."/>
            <person name="Takei H."/>
            <person name="Nittono H."/>
            <person name="Narushima S."/>
            <person name="Irie J."/>
            <person name="Itoh H."/>
            <person name="Moriya K."/>
            <person name="Sugiura Y."/>
            <person name="Suematsu M."/>
            <person name="Moritoki N."/>
            <person name="Shibata S."/>
            <person name="Littman R.D."/>
            <person name="Fischbach A.M."/>
            <person name="Uwamino Y."/>
            <person name="Inoue T."/>
            <person name="Honda A."/>
            <person name="Hattori M."/>
            <person name="Murai T."/>
            <person name="Xavier J.R."/>
            <person name="Hirose N."/>
            <person name="Honda K."/>
        </authorList>
    </citation>
    <scope>NUCLEOTIDE SEQUENCE</scope>
    <source>
        <strain evidence="1">CE91-St55</strain>
    </source>
</reference>